<accession>A0AB39QZW0</accession>
<feature type="compositionally biased region" description="Basic and acidic residues" evidence="1">
    <location>
        <begin position="83"/>
        <end position="94"/>
    </location>
</feature>
<organism evidence="2">
    <name type="scientific">Streptomyces sp. R39</name>
    <dbReference type="NCBI Taxonomy" id="3238631"/>
    <lineage>
        <taxon>Bacteria</taxon>
        <taxon>Bacillati</taxon>
        <taxon>Actinomycetota</taxon>
        <taxon>Actinomycetes</taxon>
        <taxon>Kitasatosporales</taxon>
        <taxon>Streptomycetaceae</taxon>
        <taxon>Streptomyces</taxon>
    </lineage>
</organism>
<reference evidence="2" key="1">
    <citation type="submission" date="2024-07" db="EMBL/GenBank/DDBJ databases">
        <authorList>
            <person name="Yu S.T."/>
        </authorList>
    </citation>
    <scope>NUCLEOTIDE SEQUENCE</scope>
    <source>
        <strain evidence="2">R39</strain>
    </source>
</reference>
<dbReference type="GO" id="GO:0016987">
    <property type="term" value="F:sigma factor activity"/>
    <property type="evidence" value="ECO:0007669"/>
    <property type="project" value="TreeGrafter"/>
</dbReference>
<feature type="region of interest" description="Disordered" evidence="1">
    <location>
        <begin position="74"/>
        <end position="99"/>
    </location>
</feature>
<dbReference type="GO" id="GO:0006352">
    <property type="term" value="P:DNA-templated transcription initiation"/>
    <property type="evidence" value="ECO:0007669"/>
    <property type="project" value="InterPro"/>
</dbReference>
<dbReference type="SUPFAM" id="SSF54427">
    <property type="entry name" value="NTF2-like"/>
    <property type="match status" value="1"/>
</dbReference>
<dbReference type="PANTHER" id="PTHR30173:SF43">
    <property type="entry name" value="ECF RNA POLYMERASE SIGMA FACTOR SIGI-RELATED"/>
    <property type="match status" value="1"/>
</dbReference>
<dbReference type="RefSeq" id="WP_369226990.1">
    <property type="nucleotide sequence ID" value="NZ_CP163441.1"/>
</dbReference>
<dbReference type="InterPro" id="IPR013325">
    <property type="entry name" value="RNA_pol_sigma_r2"/>
</dbReference>
<dbReference type="PANTHER" id="PTHR30173">
    <property type="entry name" value="SIGMA 19 FACTOR"/>
    <property type="match status" value="1"/>
</dbReference>
<proteinExistence type="predicted"/>
<dbReference type="InterPro" id="IPR032710">
    <property type="entry name" value="NTF2-like_dom_sf"/>
</dbReference>
<name>A0AB39QZW0_9ACTN</name>
<evidence type="ECO:0000256" key="1">
    <source>
        <dbReference type="SAM" id="MobiDB-lite"/>
    </source>
</evidence>
<dbReference type="InterPro" id="IPR052704">
    <property type="entry name" value="ECF_Sigma-70_Domain"/>
</dbReference>
<dbReference type="EMBL" id="CP163441">
    <property type="protein sequence ID" value="XDQ48160.1"/>
    <property type="molecule type" value="Genomic_DNA"/>
</dbReference>
<evidence type="ECO:0000313" key="2">
    <source>
        <dbReference type="EMBL" id="XDQ48160.1"/>
    </source>
</evidence>
<protein>
    <submittedName>
        <fullName evidence="2">RNA polymerase subunit sigma</fullName>
    </submittedName>
</protein>
<sequence length="294" mass="32226">MDPGETVPITELLDERRFLLDVAYWMLGSPAAAESVVDQTYRRWYELSDAERHRIAVPRSWLARTAGGMCLDRLAPAGPGATGHEDDARRRPAATEEGAGRVVPNVLESLSSAERATFVLRVFGMAGGTVAGIVGRTEPEAAELADRARRWLTVQRSRPTTPQQQEALARAVREACLTEDAERLASLLCPDVTAFFDGGGKVRTLTRQVHGSRQVADSLLMLLAHRPRTALTTHSVNGRAGLVARYGHQVVGVIGLGITDDRVAQVWVMLNPDKLRSWNEPRTHGGTVCHRLER</sequence>
<dbReference type="AlphaFoldDB" id="A0AB39QZW0"/>
<gene>
    <name evidence="2" type="ORF">AB5J52_41130</name>
</gene>
<dbReference type="SUPFAM" id="SSF88946">
    <property type="entry name" value="Sigma2 domain of RNA polymerase sigma factors"/>
    <property type="match status" value="1"/>
</dbReference>